<evidence type="ECO:0000256" key="1">
    <source>
        <dbReference type="SAM" id="Phobius"/>
    </source>
</evidence>
<accession>A0AAP2W615</accession>
<dbReference type="Pfam" id="PF25939">
    <property type="entry name" value="DUF7982"/>
    <property type="match status" value="1"/>
</dbReference>
<keyword evidence="1" id="KW-0472">Membrane</keyword>
<organism evidence="3 4">
    <name type="scientific">Methanooceanicella nereidis</name>
    <dbReference type="NCBI Taxonomy" id="2052831"/>
    <lineage>
        <taxon>Archaea</taxon>
        <taxon>Methanobacteriati</taxon>
        <taxon>Methanobacteriota</taxon>
        <taxon>Stenosarchaea group</taxon>
        <taxon>Methanomicrobia</taxon>
        <taxon>Methanocellales</taxon>
        <taxon>Methanocellaceae</taxon>
        <taxon>Methanooceanicella</taxon>
    </lineage>
</organism>
<comment type="caution">
    <text evidence="3">The sequence shown here is derived from an EMBL/GenBank/DDBJ whole genome shotgun (WGS) entry which is preliminary data.</text>
</comment>
<dbReference type="EMBL" id="PGCK01000005">
    <property type="protein sequence ID" value="MCD1294883.1"/>
    <property type="molecule type" value="Genomic_DNA"/>
</dbReference>
<reference evidence="3 4" key="1">
    <citation type="submission" date="2017-11" db="EMBL/GenBank/DDBJ databases">
        <title>Isolation and Characterization of Family Methanocellaceae Species from Potential Methane Hydrate Area Offshore Southwestern Taiwan.</title>
        <authorList>
            <person name="Zhang W.-L."/>
            <person name="Chen W.-C."/>
            <person name="Lai M.-C."/>
            <person name="Chen S.-C."/>
        </authorList>
    </citation>
    <scope>NUCLEOTIDE SEQUENCE [LARGE SCALE GENOMIC DNA]</scope>
    <source>
        <strain evidence="3 4">CWC-04</strain>
    </source>
</reference>
<protein>
    <recommendedName>
        <fullName evidence="2">DUF7982 domain-containing protein</fullName>
    </recommendedName>
</protein>
<gene>
    <name evidence="3" type="ORF">CUJ83_07715</name>
</gene>
<dbReference type="RefSeq" id="WP_230741718.1">
    <property type="nucleotide sequence ID" value="NZ_PGCK01000005.1"/>
</dbReference>
<evidence type="ECO:0000313" key="3">
    <source>
        <dbReference type="EMBL" id="MCD1294883.1"/>
    </source>
</evidence>
<name>A0AAP2W615_9EURY</name>
<keyword evidence="1" id="KW-1133">Transmembrane helix</keyword>
<feature type="domain" description="DUF7982" evidence="2">
    <location>
        <begin position="2"/>
        <end position="214"/>
    </location>
</feature>
<keyword evidence="1" id="KW-0812">Transmembrane</keyword>
<evidence type="ECO:0000313" key="4">
    <source>
        <dbReference type="Proteomes" id="UP001320159"/>
    </source>
</evidence>
<feature type="transmembrane region" description="Helical" evidence="1">
    <location>
        <begin position="51"/>
        <end position="72"/>
    </location>
</feature>
<dbReference type="AlphaFoldDB" id="A0AAP2W615"/>
<sequence>MVTVLKAQRDMLKRELDAQNKWKLKPASVLLFLLGAIILVVWAVTDDGSTMSMLILLSGTSVVFIAILLYFLSPSRYLRSEVVDAMAISNVQTINNILSSLLIGSKCIYVPAKEGGSTKMFLPLSCETDGGCNIPVQIQKNDVFIVNEPGSRGVSLVPPGYGLYSYSKSIGAMFTDEGLENEIIDVVKNSLELASGVTVRRDASHISVWIKGLANSGMCSSIRKEDSSICTRIGCPVCSLIGCMIVDATGRKACIESVDVKGNTINVVYMLI</sequence>
<dbReference type="InterPro" id="IPR058288">
    <property type="entry name" value="DUF7982"/>
</dbReference>
<feature type="transmembrane region" description="Helical" evidence="1">
    <location>
        <begin position="27"/>
        <end position="45"/>
    </location>
</feature>
<keyword evidence="4" id="KW-1185">Reference proteome</keyword>
<proteinExistence type="predicted"/>
<evidence type="ECO:0000259" key="2">
    <source>
        <dbReference type="Pfam" id="PF25939"/>
    </source>
</evidence>
<dbReference type="Proteomes" id="UP001320159">
    <property type="component" value="Unassembled WGS sequence"/>
</dbReference>